<protein>
    <submittedName>
        <fullName evidence="10">Peptidase M29 aminopeptidase II</fullName>
    </submittedName>
</protein>
<accession>Q30XP2</accession>
<organism evidence="10 11">
    <name type="scientific">Oleidesulfovibrio alaskensis (strain ATCC BAA-1058 / DSM 17464 / G20)</name>
    <name type="common">Desulfovibrio alaskensis</name>
    <dbReference type="NCBI Taxonomy" id="207559"/>
    <lineage>
        <taxon>Bacteria</taxon>
        <taxon>Pseudomonadati</taxon>
        <taxon>Thermodesulfobacteriota</taxon>
        <taxon>Desulfovibrionia</taxon>
        <taxon>Desulfovibrionales</taxon>
        <taxon>Desulfovibrionaceae</taxon>
        <taxon>Oleidesulfovibrio</taxon>
    </lineage>
</organism>
<evidence type="ECO:0000313" key="11">
    <source>
        <dbReference type="Proteomes" id="UP000002710"/>
    </source>
</evidence>
<comment type="cofactor">
    <cofactor evidence="3">
        <name>Zn(2+)</name>
        <dbReference type="ChEBI" id="CHEBI:29105"/>
    </cofactor>
</comment>
<keyword evidence="8" id="KW-0378">Hydrolase</keyword>
<dbReference type="Pfam" id="PF02073">
    <property type="entry name" value="Peptidase_M29"/>
    <property type="match status" value="1"/>
</dbReference>
<evidence type="ECO:0000313" key="10">
    <source>
        <dbReference type="EMBL" id="ABB39554.1"/>
    </source>
</evidence>
<keyword evidence="11" id="KW-1185">Reference proteome</keyword>
<dbReference type="Proteomes" id="UP000002710">
    <property type="component" value="Chromosome"/>
</dbReference>
<dbReference type="EMBL" id="CP000112">
    <property type="protein sequence ID" value="ABB39554.1"/>
    <property type="molecule type" value="Genomic_DNA"/>
</dbReference>
<gene>
    <name evidence="10" type="ordered locus">Dde_2758</name>
</gene>
<dbReference type="GO" id="GO:0046872">
    <property type="term" value="F:metal ion binding"/>
    <property type="evidence" value="ECO:0007669"/>
    <property type="project" value="UniProtKB-KW"/>
</dbReference>
<dbReference type="eggNOG" id="COG2309">
    <property type="taxonomic scope" value="Bacteria"/>
</dbReference>
<dbReference type="KEGG" id="dde:Dde_2758"/>
<evidence type="ECO:0000256" key="3">
    <source>
        <dbReference type="ARBA" id="ARBA00001947"/>
    </source>
</evidence>
<proteinExistence type="inferred from homology"/>
<evidence type="ECO:0000256" key="5">
    <source>
        <dbReference type="ARBA" id="ARBA00022438"/>
    </source>
</evidence>
<dbReference type="SUPFAM" id="SSF144052">
    <property type="entry name" value="Thermophilic metalloprotease-like"/>
    <property type="match status" value="1"/>
</dbReference>
<dbReference type="HOGENOM" id="CLU_057697_0_0_7"/>
<evidence type="ECO:0000256" key="4">
    <source>
        <dbReference type="ARBA" id="ARBA00008236"/>
    </source>
</evidence>
<dbReference type="STRING" id="207559.Dde_2758"/>
<keyword evidence="9" id="KW-0482">Metalloprotease</keyword>
<dbReference type="PANTHER" id="PTHR34448">
    <property type="entry name" value="AMINOPEPTIDASE"/>
    <property type="match status" value="1"/>
</dbReference>
<comment type="cofactor">
    <cofactor evidence="2">
        <name>Mg(2+)</name>
        <dbReference type="ChEBI" id="CHEBI:18420"/>
    </cofactor>
</comment>
<keyword evidence="7" id="KW-0479">Metal-binding</keyword>
<comment type="similarity">
    <text evidence="4">Belongs to the peptidase M29 family.</text>
</comment>
<reference evidence="10 11" key="1">
    <citation type="journal article" date="2011" name="J. Bacteriol.">
        <title>Complete genome sequence and updated annotation of Desulfovibrio alaskensis G20.</title>
        <authorList>
            <person name="Hauser L.J."/>
            <person name="Land M.L."/>
            <person name="Brown S.D."/>
            <person name="Larimer F."/>
            <person name="Keller K.L."/>
            <person name="Rapp-Giles B.J."/>
            <person name="Price M.N."/>
            <person name="Lin M."/>
            <person name="Bruce D.C."/>
            <person name="Detter J.C."/>
            <person name="Tapia R."/>
            <person name="Han C.S."/>
            <person name="Goodwin L.A."/>
            <person name="Cheng J.F."/>
            <person name="Pitluck S."/>
            <person name="Copeland A."/>
            <person name="Lucas S."/>
            <person name="Nolan M."/>
            <person name="Lapidus A.L."/>
            <person name="Palumbo A.V."/>
            <person name="Wall J.D."/>
        </authorList>
    </citation>
    <scope>NUCLEOTIDE SEQUENCE [LARGE SCALE GENOMIC DNA]</scope>
    <source>
        <strain evidence="11">ATCC BAA 1058 / DSM 17464 / G20</strain>
    </source>
</reference>
<dbReference type="AlphaFoldDB" id="Q30XP2"/>
<dbReference type="Gene3D" id="3.40.1830.10">
    <property type="entry name" value="Thermophilic metalloprotease (M29)"/>
    <property type="match status" value="1"/>
</dbReference>
<name>Q30XP2_OLEA2</name>
<dbReference type="PANTHER" id="PTHR34448:SF1">
    <property type="entry name" value="BLL6088 PROTEIN"/>
    <property type="match status" value="1"/>
</dbReference>
<dbReference type="GO" id="GO:0004177">
    <property type="term" value="F:aminopeptidase activity"/>
    <property type="evidence" value="ECO:0007669"/>
    <property type="project" value="UniProtKB-KW"/>
</dbReference>
<evidence type="ECO:0000256" key="6">
    <source>
        <dbReference type="ARBA" id="ARBA00022670"/>
    </source>
</evidence>
<keyword evidence="5 10" id="KW-0031">Aminopeptidase</keyword>
<dbReference type="GO" id="GO:0008237">
    <property type="term" value="F:metallopeptidase activity"/>
    <property type="evidence" value="ECO:0007669"/>
    <property type="project" value="UniProtKB-KW"/>
</dbReference>
<dbReference type="GO" id="GO:0006508">
    <property type="term" value="P:proteolysis"/>
    <property type="evidence" value="ECO:0007669"/>
    <property type="project" value="UniProtKB-KW"/>
</dbReference>
<dbReference type="InterPro" id="IPR035097">
    <property type="entry name" value="M29_N-terminal"/>
</dbReference>
<dbReference type="InterPro" id="IPR000787">
    <property type="entry name" value="Peptidase_M29"/>
</dbReference>
<dbReference type="InterPro" id="IPR052170">
    <property type="entry name" value="M29_Exopeptidase"/>
</dbReference>
<keyword evidence="6" id="KW-0645">Protease</keyword>
<evidence type="ECO:0000256" key="2">
    <source>
        <dbReference type="ARBA" id="ARBA00001946"/>
    </source>
</evidence>
<dbReference type="RefSeq" id="WP_011368573.1">
    <property type="nucleotide sequence ID" value="NC_007519.1"/>
</dbReference>
<evidence type="ECO:0000256" key="9">
    <source>
        <dbReference type="ARBA" id="ARBA00023049"/>
    </source>
</evidence>
<evidence type="ECO:0000256" key="8">
    <source>
        <dbReference type="ARBA" id="ARBA00022801"/>
    </source>
</evidence>
<evidence type="ECO:0000256" key="1">
    <source>
        <dbReference type="ARBA" id="ARBA00001941"/>
    </source>
</evidence>
<sequence>MFTPVFTPDELEKYAEVLLWGLKRGKKSPLAKSSFILVRYHLPALPLAEELCALLHDEGMIPVPRMLPTPRMERDLYTKANNKRLTTLIPGERDLHNHLHGTISLLAPQSLTHLSGVEPERLAMHQQSRQPVQHITRTREEMGAFGWTLCVYPTEAQAQAAGLSLAEYAHEIKNACLLTEGDPVQSWRMLARHAEDIRNWLNSMDMVSLRTESDSVDLLVTLGERRVWAGITGRNIPSFEMYVSPDCRGTEGVYYADLPSYRSGNIVKGIRLEFKGGRVTSLTAEEGHSFAVEQVNSDPGAALLGEYALVDRRFSRIGRFMANTLYDENHGGRHGSMHIALGQSYSNTFDGPPEDLTPELRRSFGFNTSTLHWDMVNTESKRVTALLRSGEKRTIYENGRFTL</sequence>
<comment type="cofactor">
    <cofactor evidence="1">
        <name>Co(2+)</name>
        <dbReference type="ChEBI" id="CHEBI:48828"/>
    </cofactor>
</comment>
<evidence type="ECO:0000256" key="7">
    <source>
        <dbReference type="ARBA" id="ARBA00022723"/>
    </source>
</evidence>